<feature type="transmembrane region" description="Helical" evidence="1">
    <location>
        <begin position="12"/>
        <end position="35"/>
    </location>
</feature>
<proteinExistence type="predicted"/>
<evidence type="ECO:0000313" key="2">
    <source>
        <dbReference type="EMBL" id="SEM25740.1"/>
    </source>
</evidence>
<keyword evidence="1" id="KW-0472">Membrane</keyword>
<reference evidence="3" key="1">
    <citation type="submission" date="2016-10" db="EMBL/GenBank/DDBJ databases">
        <authorList>
            <person name="Varghese N."/>
            <person name="Submissions S."/>
        </authorList>
    </citation>
    <scope>NUCLEOTIDE SEQUENCE [LARGE SCALE GENOMIC DNA]</scope>
    <source>
        <strain evidence="3">DSM 17453</strain>
    </source>
</reference>
<dbReference type="Proteomes" id="UP000199450">
    <property type="component" value="Unassembled WGS sequence"/>
</dbReference>
<organism evidence="2 3">
    <name type="scientific">Chryseobacterium taichungense</name>
    <dbReference type="NCBI Taxonomy" id="295069"/>
    <lineage>
        <taxon>Bacteria</taxon>
        <taxon>Pseudomonadati</taxon>
        <taxon>Bacteroidota</taxon>
        <taxon>Flavobacteriia</taxon>
        <taxon>Flavobacteriales</taxon>
        <taxon>Weeksellaceae</taxon>
        <taxon>Chryseobacterium group</taxon>
        <taxon>Chryseobacterium</taxon>
    </lineage>
</organism>
<keyword evidence="1" id="KW-1133">Transmembrane helix</keyword>
<evidence type="ECO:0000256" key="1">
    <source>
        <dbReference type="SAM" id="Phobius"/>
    </source>
</evidence>
<name>A0A1H7WVY0_9FLAO</name>
<gene>
    <name evidence="2" type="ORF">SAMN05421856_10236</name>
</gene>
<keyword evidence="3" id="KW-1185">Reference proteome</keyword>
<sequence length="68" mass="7620">MKKGHNSLKKSSIFILLKTLIILIIALRLSFVFVVNSAISLNKLNAMFAKVLSFYAYSFERKGALLGK</sequence>
<keyword evidence="1" id="KW-0812">Transmembrane</keyword>
<evidence type="ECO:0000313" key="3">
    <source>
        <dbReference type="Proteomes" id="UP000199450"/>
    </source>
</evidence>
<protein>
    <submittedName>
        <fullName evidence="2">Uncharacterized protein</fullName>
    </submittedName>
</protein>
<accession>A0A1H7WVY0</accession>
<dbReference type="AlphaFoldDB" id="A0A1H7WVY0"/>
<dbReference type="STRING" id="295069.SAMN05421856_10236"/>
<dbReference type="EMBL" id="FOBV01000002">
    <property type="protein sequence ID" value="SEM25740.1"/>
    <property type="molecule type" value="Genomic_DNA"/>
</dbReference>